<feature type="transmembrane region" description="Helical" evidence="1">
    <location>
        <begin position="76"/>
        <end position="95"/>
    </location>
</feature>
<dbReference type="EMBL" id="CP147247">
    <property type="protein sequence ID" value="WYJ88582.1"/>
    <property type="molecule type" value="Genomic_DNA"/>
</dbReference>
<reference evidence="3" key="3">
    <citation type="submission" date="2024-03" db="EMBL/GenBank/DDBJ databases">
        <title>The Genome Sequence of Enterococcus sp. DIV0242b.</title>
        <authorList>
            <consortium name="The Broad Institute Genomics Platform"/>
            <consortium name="The Broad Institute Microbial Omics Core"/>
            <consortium name="The Broad Institute Genomic Center for Infectious Diseases"/>
            <person name="Earl A."/>
            <person name="Manson A."/>
            <person name="Gilmore M."/>
            <person name="Schwartman J."/>
            <person name="Shea T."/>
            <person name="Abouelleil A."/>
            <person name="Cao P."/>
            <person name="Chapman S."/>
            <person name="Cusick C."/>
            <person name="Young S."/>
            <person name="Neafsey D."/>
            <person name="Nusbaum C."/>
            <person name="Birren B."/>
        </authorList>
    </citation>
    <scope>NUCLEOTIDE SEQUENCE</scope>
    <source>
        <strain evidence="3">9E7_DIV0242</strain>
    </source>
</reference>
<dbReference type="RefSeq" id="WP_086347511.1">
    <property type="nucleotide sequence ID" value="NZ_CP147247.1"/>
</dbReference>
<dbReference type="OrthoDB" id="9937154at2"/>
<evidence type="ECO:0000313" key="2">
    <source>
        <dbReference type="EMBL" id="OTP18536.1"/>
    </source>
</evidence>
<keyword evidence="1" id="KW-1133">Transmembrane helix</keyword>
<protein>
    <recommendedName>
        <fullName evidence="5">Sigma factor regulator C-terminal domain-containing protein</fullName>
    </recommendedName>
</protein>
<proteinExistence type="predicted"/>
<dbReference type="EMBL" id="NGMM01000001">
    <property type="protein sequence ID" value="OTP18536.1"/>
    <property type="molecule type" value="Genomic_DNA"/>
</dbReference>
<name>A0A242KC45_9ENTE</name>
<sequence length="423" mass="48964">MKESEEFKQLLERYRWGQVTEEEKAYVEEELKKAEAIQEYLFETEEFSGITEQTPVFEESSTQAVRKIVRKKWLKHGFLTGLIILFVLLGGWSFGRPLLNKMYFDPTKGRTEKTYSDYELYKKIENGLTVTGHTLEDIQVEQTGIGSYILRYNYYDALKNETSVHSTVLKRGKIEAQPISGTLEQPWLSYNMVSTEEMFGNQHNQLIDELKEKVELLPKTAVMKINLHFDYYHQMDLKAIKELVLDHKLDRLLAVGITSSNFDSVGISSFGIRFKDSYVGYGNENLAMKRGQIEKLNKEYPRLIQNGAVTINSDPEKLEQYYFSMLDYLLDNEKLGEEIERTFNPEIFTTSSTEIKEELKPFLEVKSFNQQLKDARSYAKENGISATQATLLVSPEEFKALTEDERVPLIGVVGVELLDSRMW</sequence>
<evidence type="ECO:0000256" key="1">
    <source>
        <dbReference type="SAM" id="Phobius"/>
    </source>
</evidence>
<dbReference type="AlphaFoldDB" id="A0A242KC45"/>
<evidence type="ECO:0008006" key="5">
    <source>
        <dbReference type="Google" id="ProtNLM"/>
    </source>
</evidence>
<keyword evidence="1" id="KW-0472">Membrane</keyword>
<gene>
    <name evidence="3" type="ORF">A5888_000301</name>
    <name evidence="2" type="ORF">A5888_000350</name>
</gene>
<organism evidence="2">
    <name type="scientific">Candidatus Enterococcus clewellii</name>
    <dbReference type="NCBI Taxonomy" id="1834193"/>
    <lineage>
        <taxon>Bacteria</taxon>
        <taxon>Bacillati</taxon>
        <taxon>Bacillota</taxon>
        <taxon>Bacilli</taxon>
        <taxon>Lactobacillales</taxon>
        <taxon>Enterococcaceae</taxon>
        <taxon>Enterococcus</taxon>
    </lineage>
</organism>
<dbReference type="Proteomes" id="UP000195141">
    <property type="component" value="Chromosome"/>
</dbReference>
<reference evidence="3" key="2">
    <citation type="submission" date="2017-05" db="EMBL/GenBank/DDBJ databases">
        <authorList>
            <consortium name="The Broad Institute Genomics Platform"/>
            <consortium name="The Broad Institute Genomic Center for Infectious Diseases"/>
            <person name="Earl A."/>
            <person name="Manson A."/>
            <person name="Schwartman J."/>
            <person name="Gilmore M."/>
            <person name="Abouelleil A."/>
            <person name="Cao P."/>
            <person name="Chapman S."/>
            <person name="Cusick C."/>
            <person name="Shea T."/>
            <person name="Young S."/>
            <person name="Neafsey D."/>
            <person name="Nusbaum C."/>
            <person name="Birren B."/>
        </authorList>
    </citation>
    <scope>NUCLEOTIDE SEQUENCE</scope>
    <source>
        <strain evidence="3">9E7_DIV0242</strain>
    </source>
</reference>
<evidence type="ECO:0000313" key="4">
    <source>
        <dbReference type="Proteomes" id="UP000195141"/>
    </source>
</evidence>
<accession>A0A242KC45</accession>
<keyword evidence="4" id="KW-1185">Reference proteome</keyword>
<reference evidence="2" key="1">
    <citation type="submission" date="2017-05" db="EMBL/GenBank/DDBJ databases">
        <title>The Genome Sequence of Enterococcus sp. 9E7_DIV0242.</title>
        <authorList>
            <consortium name="The Broad Institute Genomics Platform"/>
            <consortium name="The Broad Institute Genomic Center for Infectious Diseases"/>
            <person name="Earl A."/>
            <person name="Manson A."/>
            <person name="Schwartman J."/>
            <person name="Gilmore M."/>
            <person name="Abouelleil A."/>
            <person name="Cao P."/>
            <person name="Chapman S."/>
            <person name="Cusick C."/>
            <person name="Shea T."/>
            <person name="Young S."/>
            <person name="Neafsey D."/>
            <person name="Nusbaum C."/>
            <person name="Birren B."/>
        </authorList>
    </citation>
    <scope>NUCLEOTIDE SEQUENCE [LARGE SCALE GENOMIC DNA]</scope>
    <source>
        <strain evidence="2">9E7_DIV0242</strain>
    </source>
</reference>
<evidence type="ECO:0000313" key="3">
    <source>
        <dbReference type="EMBL" id="WYJ88582.1"/>
    </source>
</evidence>
<keyword evidence="1" id="KW-0812">Transmembrane</keyword>